<dbReference type="AlphaFoldDB" id="A0ABD1FGC2"/>
<dbReference type="PANTHER" id="PTHR44267">
    <property type="entry name" value="WD REPEAT-CONTAINING PROTEIN 43"/>
    <property type="match status" value="1"/>
</dbReference>
<dbReference type="InterPro" id="IPR036322">
    <property type="entry name" value="WD40_repeat_dom_sf"/>
</dbReference>
<evidence type="ECO:0000256" key="2">
    <source>
        <dbReference type="ARBA" id="ARBA00023242"/>
    </source>
</evidence>
<dbReference type="Proteomes" id="UP001566132">
    <property type="component" value="Unassembled WGS sequence"/>
</dbReference>
<organism evidence="6 7">
    <name type="scientific">Hypothenemus hampei</name>
    <name type="common">Coffee berry borer</name>
    <dbReference type="NCBI Taxonomy" id="57062"/>
    <lineage>
        <taxon>Eukaryota</taxon>
        <taxon>Metazoa</taxon>
        <taxon>Ecdysozoa</taxon>
        <taxon>Arthropoda</taxon>
        <taxon>Hexapoda</taxon>
        <taxon>Insecta</taxon>
        <taxon>Pterygota</taxon>
        <taxon>Neoptera</taxon>
        <taxon>Endopterygota</taxon>
        <taxon>Coleoptera</taxon>
        <taxon>Polyphaga</taxon>
        <taxon>Cucujiformia</taxon>
        <taxon>Curculionidae</taxon>
        <taxon>Scolytinae</taxon>
        <taxon>Hypothenemus</taxon>
    </lineage>
</organism>
<feature type="domain" description="Small-subunit processome Utp12" evidence="5">
    <location>
        <begin position="425"/>
        <end position="526"/>
    </location>
</feature>
<feature type="compositionally biased region" description="Acidic residues" evidence="4">
    <location>
        <begin position="554"/>
        <end position="583"/>
    </location>
</feature>
<keyword evidence="7" id="KW-1185">Reference proteome</keyword>
<dbReference type="Pfam" id="PF04003">
    <property type="entry name" value="Utp12"/>
    <property type="match status" value="1"/>
</dbReference>
<dbReference type="InterPro" id="IPR007148">
    <property type="entry name" value="SSU_processome_Utp12"/>
</dbReference>
<evidence type="ECO:0000256" key="3">
    <source>
        <dbReference type="ARBA" id="ARBA00038335"/>
    </source>
</evidence>
<sequence>MALQTSAFSEDGKYFAQILSDGKLKLWNTLSNSLEQEFTPDFHLTTPCTCLHFWDVQQGLEKGSPSPKKKKRKEALQIPNIILGSTSGIVLVYSVTKGKIDYTINSNSNAQINCLSIANNFLYSGADQNIFEWNLRKKELKTQWKGGNETITAILVLPDGNSLLTASKNIKLWNIESRKVLCTFTGHSTDVVLMHYVSLPGADSYIISGSKADRLLSCWNLNQEHRAKTAVCNYLMQDAVQYVSIDVSSEGLTSVAATNKSGAVHVFQHKLNGKCDKPLKPQTTLQVVSDTGQSNEPVKPIKIFGAKFADSQTLRIGHGSEILLTFENVTLSSKKVEVLLRTDPHQSKKSPDIEVTKVKQPIISDGVHYESTETTSIPIKRKSGIEAEIPMEQRLENLTLSKAEGKVPKVDNVAQLLLQGLHSKDRNILRIALCRKDETVIRNTVKRLPATVFEPFIAELSSLIHGKTILSRFGALWLKHLAQVHTAVLISNPNLSEIFSTILGSIHHRINTQTSLNRLRGKLELLVPQVNTSTNDVDDEEDALLVFNDKDSSDSESEEEMPLEIPSDSEPENWEEQDDEELNMENHVNDGTESDNSVVMLDNGQDSD</sequence>
<comment type="subcellular location">
    <subcellularLocation>
        <location evidence="1">Nucleus</location>
    </subcellularLocation>
</comment>
<dbReference type="PANTHER" id="PTHR44267:SF1">
    <property type="entry name" value="WD REPEAT-CONTAINING PROTEIN 43"/>
    <property type="match status" value="1"/>
</dbReference>
<name>A0ABD1FGC2_HYPHA</name>
<reference evidence="6 7" key="1">
    <citation type="submission" date="2024-05" db="EMBL/GenBank/DDBJ databases">
        <title>Genetic variation in Jamaican populations of the coffee berry borer (Hypothenemus hampei).</title>
        <authorList>
            <person name="Errbii M."/>
            <person name="Myrie A."/>
        </authorList>
    </citation>
    <scope>NUCLEOTIDE SEQUENCE [LARGE SCALE GENOMIC DNA]</scope>
    <source>
        <strain evidence="6">JA-Hopewell-2020-01-JO</strain>
        <tissue evidence="6">Whole body</tissue>
    </source>
</reference>
<comment type="similarity">
    <text evidence="3">Belongs to the UTP5 family.</text>
</comment>
<dbReference type="InterPro" id="IPR001680">
    <property type="entry name" value="WD40_rpt"/>
</dbReference>
<evidence type="ECO:0000313" key="6">
    <source>
        <dbReference type="EMBL" id="KAL1517688.1"/>
    </source>
</evidence>
<dbReference type="InterPro" id="IPR052414">
    <property type="entry name" value="U3_snoRNA-assoc_WDR"/>
</dbReference>
<dbReference type="InterPro" id="IPR015943">
    <property type="entry name" value="WD40/YVTN_repeat-like_dom_sf"/>
</dbReference>
<keyword evidence="2" id="KW-0539">Nucleus</keyword>
<protein>
    <recommendedName>
        <fullName evidence="5">Small-subunit processome Utp12 domain-containing protein</fullName>
    </recommendedName>
</protein>
<dbReference type="GO" id="GO:0005634">
    <property type="term" value="C:nucleus"/>
    <property type="evidence" value="ECO:0007669"/>
    <property type="project" value="UniProtKB-SubCell"/>
</dbReference>
<evidence type="ECO:0000259" key="5">
    <source>
        <dbReference type="Pfam" id="PF04003"/>
    </source>
</evidence>
<evidence type="ECO:0000256" key="4">
    <source>
        <dbReference type="SAM" id="MobiDB-lite"/>
    </source>
</evidence>
<dbReference type="EMBL" id="JBDJPC010000001">
    <property type="protein sequence ID" value="KAL1517688.1"/>
    <property type="molecule type" value="Genomic_DNA"/>
</dbReference>
<comment type="caution">
    <text evidence="6">The sequence shown here is derived from an EMBL/GenBank/DDBJ whole genome shotgun (WGS) entry which is preliminary data.</text>
</comment>
<accession>A0ABD1FGC2</accession>
<proteinExistence type="inferred from homology"/>
<evidence type="ECO:0000256" key="1">
    <source>
        <dbReference type="ARBA" id="ARBA00004123"/>
    </source>
</evidence>
<dbReference type="Gene3D" id="2.130.10.10">
    <property type="entry name" value="YVTN repeat-like/Quinoprotein amine dehydrogenase"/>
    <property type="match status" value="1"/>
</dbReference>
<dbReference type="SMART" id="SM00320">
    <property type="entry name" value="WD40"/>
    <property type="match status" value="3"/>
</dbReference>
<evidence type="ECO:0000313" key="7">
    <source>
        <dbReference type="Proteomes" id="UP001566132"/>
    </source>
</evidence>
<dbReference type="SUPFAM" id="SSF50978">
    <property type="entry name" value="WD40 repeat-like"/>
    <property type="match status" value="1"/>
</dbReference>
<feature type="region of interest" description="Disordered" evidence="4">
    <location>
        <begin position="548"/>
        <end position="608"/>
    </location>
</feature>
<gene>
    <name evidence="6" type="ORF">ABEB36_001423</name>
</gene>